<dbReference type="AlphaFoldDB" id="A0A494Y7U7"/>
<protein>
    <recommendedName>
        <fullName evidence="2">Surface-adhesin protein E-like domain-containing protein</fullName>
    </recommendedName>
</protein>
<keyword evidence="1" id="KW-0732">Signal</keyword>
<dbReference type="RefSeq" id="WP_121082713.1">
    <property type="nucleotide sequence ID" value="NZ_RBZU01000001.1"/>
</dbReference>
<feature type="domain" description="Surface-adhesin protein E-like" evidence="2">
    <location>
        <begin position="30"/>
        <end position="133"/>
    </location>
</feature>
<dbReference type="Pfam" id="PF16747">
    <property type="entry name" value="Adhesin_E"/>
    <property type="match status" value="1"/>
</dbReference>
<comment type="caution">
    <text evidence="3">The sequence shown here is derived from an EMBL/GenBank/DDBJ whole genome shotgun (WGS) entry which is preliminary data.</text>
</comment>
<feature type="chain" id="PRO_5019864889" description="Surface-adhesin protein E-like domain-containing protein" evidence="1">
    <location>
        <begin position="25"/>
        <end position="143"/>
    </location>
</feature>
<dbReference type="EMBL" id="RBZU01000001">
    <property type="protein sequence ID" value="RKP58714.1"/>
    <property type="molecule type" value="Genomic_DNA"/>
</dbReference>
<evidence type="ECO:0000313" key="4">
    <source>
        <dbReference type="Proteomes" id="UP000270342"/>
    </source>
</evidence>
<dbReference type="Proteomes" id="UP000270342">
    <property type="component" value="Unassembled WGS sequence"/>
</dbReference>
<organism evidence="3 4">
    <name type="scientific">Pararobbsia silviterrae</name>
    <dbReference type="NCBI Taxonomy" id="1792498"/>
    <lineage>
        <taxon>Bacteria</taxon>
        <taxon>Pseudomonadati</taxon>
        <taxon>Pseudomonadota</taxon>
        <taxon>Betaproteobacteria</taxon>
        <taxon>Burkholderiales</taxon>
        <taxon>Burkholderiaceae</taxon>
        <taxon>Pararobbsia</taxon>
    </lineage>
</organism>
<evidence type="ECO:0000313" key="3">
    <source>
        <dbReference type="EMBL" id="RKP58714.1"/>
    </source>
</evidence>
<dbReference type="InterPro" id="IPR031939">
    <property type="entry name" value="Adhesin_E-like"/>
</dbReference>
<proteinExistence type="predicted"/>
<keyword evidence="4" id="KW-1185">Reference proteome</keyword>
<feature type="signal peptide" evidence="1">
    <location>
        <begin position="1"/>
        <end position="24"/>
    </location>
</feature>
<evidence type="ECO:0000256" key="1">
    <source>
        <dbReference type="SAM" id="SignalP"/>
    </source>
</evidence>
<accession>A0A494Y7U7</accession>
<evidence type="ECO:0000259" key="2">
    <source>
        <dbReference type="Pfam" id="PF16747"/>
    </source>
</evidence>
<dbReference type="OrthoDB" id="9873354at2"/>
<name>A0A494Y7U7_9BURK</name>
<gene>
    <name evidence="3" type="ORF">D7S86_01885</name>
</gene>
<sequence length="143" mass="15256">MRNVLLPVLCAAVPLVVASATVGAQPLGDWIPIAQSQSETLLMKRTAAEIYPDGTRRALVKTAYQAPQSAGGIEFTTTIARIVFDCKKHQAKIVHTDFIEASGEIAYADDVPDAPYSPIEPDSAPALVEQVVCLPGKPKKKAD</sequence>
<reference evidence="3 4" key="1">
    <citation type="submission" date="2018-10" db="EMBL/GenBank/DDBJ databases">
        <title>Robbsia sp. DHC34, isolated from soil.</title>
        <authorList>
            <person name="Gao Z.-H."/>
            <person name="Qiu L.-H."/>
        </authorList>
    </citation>
    <scope>NUCLEOTIDE SEQUENCE [LARGE SCALE GENOMIC DNA]</scope>
    <source>
        <strain evidence="3 4">DHC34</strain>
    </source>
</reference>